<dbReference type="AlphaFoldDB" id="A0A246JMW5"/>
<dbReference type="Pfam" id="PF02417">
    <property type="entry name" value="Chromate_transp"/>
    <property type="match status" value="1"/>
</dbReference>
<dbReference type="InterPro" id="IPR003370">
    <property type="entry name" value="Chromate_transpt"/>
</dbReference>
<dbReference type="GO" id="GO:0015109">
    <property type="term" value="F:chromate transmembrane transporter activity"/>
    <property type="evidence" value="ECO:0007669"/>
    <property type="project" value="InterPro"/>
</dbReference>
<evidence type="ECO:0000256" key="6">
    <source>
        <dbReference type="ARBA" id="ARBA00023136"/>
    </source>
</evidence>
<feature type="compositionally biased region" description="Pro residues" evidence="7">
    <location>
        <begin position="20"/>
        <end position="29"/>
    </location>
</feature>
<evidence type="ECO:0000256" key="1">
    <source>
        <dbReference type="ARBA" id="ARBA00004651"/>
    </source>
</evidence>
<evidence type="ECO:0000256" key="7">
    <source>
        <dbReference type="SAM" id="MobiDB-lite"/>
    </source>
</evidence>
<dbReference type="PANTHER" id="PTHR43663">
    <property type="entry name" value="CHROMATE TRANSPORT PROTEIN-RELATED"/>
    <property type="match status" value="1"/>
</dbReference>
<dbReference type="EMBL" id="NIOF01000001">
    <property type="protein sequence ID" value="OWQ93890.1"/>
    <property type="molecule type" value="Genomic_DNA"/>
</dbReference>
<evidence type="ECO:0000256" key="3">
    <source>
        <dbReference type="ARBA" id="ARBA00022475"/>
    </source>
</evidence>
<protein>
    <submittedName>
        <fullName evidence="9">Chromate transporter</fullName>
    </submittedName>
</protein>
<feature type="transmembrane region" description="Helical" evidence="8">
    <location>
        <begin position="171"/>
        <end position="189"/>
    </location>
</feature>
<dbReference type="InterPro" id="IPR052518">
    <property type="entry name" value="CHR_Transporter"/>
</dbReference>
<evidence type="ECO:0000313" key="9">
    <source>
        <dbReference type="EMBL" id="OWQ93890.1"/>
    </source>
</evidence>
<keyword evidence="3" id="KW-1003">Cell membrane</keyword>
<gene>
    <name evidence="9" type="ORF">CDN99_00865</name>
</gene>
<dbReference type="Proteomes" id="UP000197468">
    <property type="component" value="Unassembled WGS sequence"/>
</dbReference>
<comment type="subcellular location">
    <subcellularLocation>
        <location evidence="1">Cell membrane</location>
        <topology evidence="1">Multi-pass membrane protein</topology>
    </subcellularLocation>
</comment>
<dbReference type="PANTHER" id="PTHR43663:SF1">
    <property type="entry name" value="CHROMATE TRANSPORTER"/>
    <property type="match status" value="1"/>
</dbReference>
<feature type="transmembrane region" description="Helical" evidence="8">
    <location>
        <begin position="108"/>
        <end position="130"/>
    </location>
</feature>
<reference evidence="9 10" key="1">
    <citation type="journal article" date="2008" name="Int. J. Syst. Evol. Microbiol.">
        <title>Description of Roseateles aquatilis sp. nov. and Roseateles terrae sp. nov., in the class Betaproteobacteria, and emended description of the genus Roseateles.</title>
        <authorList>
            <person name="Gomila M."/>
            <person name="Bowien B."/>
            <person name="Falsen E."/>
            <person name="Moore E.R."/>
            <person name="Lalucat J."/>
        </authorList>
    </citation>
    <scope>NUCLEOTIDE SEQUENCE [LARGE SCALE GENOMIC DNA]</scope>
    <source>
        <strain evidence="9 10">CCUG 48205</strain>
    </source>
</reference>
<evidence type="ECO:0000313" key="10">
    <source>
        <dbReference type="Proteomes" id="UP000197468"/>
    </source>
</evidence>
<sequence>MAPPPSPPSPPAPAESAPADPAPPEPSPAPGDAASPQSVGELFWAFNRLALQGFGGVLAVAQRELVERLGWMSREEFVETLAVAQVLPGPNIVNISLMIGDRFFGMRGAMAALAGMMVVPAIIVLTLAALSTTWLASPRMTGALRGMGAVSAGLILATGLKLLPSLRKNPVGLWPGLALASLVFGATVWLKLPLFWIVLSVGGLGMALALIALRRSRR</sequence>
<dbReference type="OrthoDB" id="8596378at2"/>
<evidence type="ECO:0000256" key="4">
    <source>
        <dbReference type="ARBA" id="ARBA00022692"/>
    </source>
</evidence>
<evidence type="ECO:0000256" key="8">
    <source>
        <dbReference type="SAM" id="Phobius"/>
    </source>
</evidence>
<name>A0A246JMW5_9BURK</name>
<keyword evidence="5 8" id="KW-1133">Transmembrane helix</keyword>
<organism evidence="9 10">
    <name type="scientific">Roseateles aquatilis</name>
    <dbReference type="NCBI Taxonomy" id="431061"/>
    <lineage>
        <taxon>Bacteria</taxon>
        <taxon>Pseudomonadati</taxon>
        <taxon>Pseudomonadota</taxon>
        <taxon>Betaproteobacteria</taxon>
        <taxon>Burkholderiales</taxon>
        <taxon>Sphaerotilaceae</taxon>
        <taxon>Roseateles</taxon>
    </lineage>
</organism>
<proteinExistence type="inferred from homology"/>
<accession>A0A246JMW5</accession>
<keyword evidence="4 8" id="KW-0812">Transmembrane</keyword>
<evidence type="ECO:0000256" key="2">
    <source>
        <dbReference type="ARBA" id="ARBA00005262"/>
    </source>
</evidence>
<feature type="transmembrane region" description="Helical" evidence="8">
    <location>
        <begin position="195"/>
        <end position="213"/>
    </location>
</feature>
<keyword evidence="10" id="KW-1185">Reference proteome</keyword>
<comment type="caution">
    <text evidence="9">The sequence shown here is derived from an EMBL/GenBank/DDBJ whole genome shotgun (WGS) entry which is preliminary data.</text>
</comment>
<feature type="region of interest" description="Disordered" evidence="7">
    <location>
        <begin position="1"/>
        <end position="36"/>
    </location>
</feature>
<evidence type="ECO:0000256" key="5">
    <source>
        <dbReference type="ARBA" id="ARBA00022989"/>
    </source>
</evidence>
<feature type="compositionally biased region" description="Pro residues" evidence="7">
    <location>
        <begin position="1"/>
        <end position="13"/>
    </location>
</feature>
<dbReference type="GO" id="GO:0005886">
    <property type="term" value="C:plasma membrane"/>
    <property type="evidence" value="ECO:0007669"/>
    <property type="project" value="UniProtKB-SubCell"/>
</dbReference>
<comment type="similarity">
    <text evidence="2">Belongs to the chromate ion transporter (CHR) (TC 2.A.51) family.</text>
</comment>
<keyword evidence="6 8" id="KW-0472">Membrane</keyword>